<comment type="caution">
    <text evidence="2">The sequence shown here is derived from an EMBL/GenBank/DDBJ whole genome shotgun (WGS) entry which is preliminary data.</text>
</comment>
<dbReference type="RefSeq" id="WP_282540639.1">
    <property type="nucleotide sequence ID" value="NZ_JASCIQ010000002.1"/>
</dbReference>
<dbReference type="InterPro" id="IPR050266">
    <property type="entry name" value="AB_hydrolase_sf"/>
</dbReference>
<sequence>MPVHTPAQTPVRIRAPRSTYARTVRGAGPGLLLAHGAGGGVEPNYGPLLDGLAAEHTVVGVDYPGTGATPRAQHPLSLDELADELVGAADAEGLERFAVVGYSLGGAVAVRAATRHPGRVTGLVLTATLARTDDRLRWDAEVWRDLYATGRHETLAKFLLGKALSPAALAALDPQGLDAALAGVRETLPAGSAEHAELVRRLDVREDLAAVAALGIPALVVSTTADQLVRPELHREVAALLPGARFAELDSGHLPFAERPEDWLGLITGFLAEISGDQEPLKRVRR</sequence>
<proteinExistence type="predicted"/>
<organism evidence="2 3">
    <name type="scientific">Streptomyces cavernicola</name>
    <dbReference type="NCBI Taxonomy" id="3043613"/>
    <lineage>
        <taxon>Bacteria</taxon>
        <taxon>Bacillati</taxon>
        <taxon>Actinomycetota</taxon>
        <taxon>Actinomycetes</taxon>
        <taxon>Kitasatosporales</taxon>
        <taxon>Streptomycetaceae</taxon>
        <taxon>Streptomyces</taxon>
    </lineage>
</organism>
<dbReference type="PANTHER" id="PTHR43798">
    <property type="entry name" value="MONOACYLGLYCEROL LIPASE"/>
    <property type="match status" value="1"/>
</dbReference>
<dbReference type="InterPro" id="IPR029058">
    <property type="entry name" value="AB_hydrolase_fold"/>
</dbReference>
<reference evidence="2 3" key="1">
    <citation type="submission" date="2023-05" db="EMBL/GenBank/DDBJ databases">
        <title>Draft genome sequence of Streptomyces sp. B-S-A6 isolated from a cave soil in Thailand.</title>
        <authorList>
            <person name="Chamroensaksri N."/>
            <person name="Muangham S."/>
        </authorList>
    </citation>
    <scope>NUCLEOTIDE SEQUENCE [LARGE SCALE GENOMIC DNA]</scope>
    <source>
        <strain evidence="2 3">B-S-A6</strain>
    </source>
</reference>
<dbReference type="PANTHER" id="PTHR43798:SF33">
    <property type="entry name" value="HYDROLASE, PUTATIVE (AFU_ORTHOLOGUE AFUA_2G14860)-RELATED"/>
    <property type="match status" value="1"/>
</dbReference>
<gene>
    <name evidence="2" type="ORF">QIS96_02455</name>
</gene>
<keyword evidence="3" id="KW-1185">Reference proteome</keyword>
<feature type="domain" description="AB hydrolase-1" evidence="1">
    <location>
        <begin position="31"/>
        <end position="260"/>
    </location>
</feature>
<dbReference type="GO" id="GO:0016787">
    <property type="term" value="F:hydrolase activity"/>
    <property type="evidence" value="ECO:0007669"/>
    <property type="project" value="UniProtKB-KW"/>
</dbReference>
<dbReference type="PRINTS" id="PR00111">
    <property type="entry name" value="ABHYDROLASE"/>
</dbReference>
<dbReference type="SUPFAM" id="SSF53474">
    <property type="entry name" value="alpha/beta-Hydrolases"/>
    <property type="match status" value="1"/>
</dbReference>
<name>A0ABT6S3L9_9ACTN</name>
<evidence type="ECO:0000313" key="2">
    <source>
        <dbReference type="EMBL" id="MDI3402687.1"/>
    </source>
</evidence>
<keyword evidence="2" id="KW-0378">Hydrolase</keyword>
<evidence type="ECO:0000313" key="3">
    <source>
        <dbReference type="Proteomes" id="UP001223978"/>
    </source>
</evidence>
<dbReference type="Pfam" id="PF00561">
    <property type="entry name" value="Abhydrolase_1"/>
    <property type="match status" value="1"/>
</dbReference>
<protein>
    <submittedName>
        <fullName evidence="2">Alpha/beta fold hydrolase</fullName>
    </submittedName>
</protein>
<evidence type="ECO:0000259" key="1">
    <source>
        <dbReference type="Pfam" id="PF00561"/>
    </source>
</evidence>
<dbReference type="EMBL" id="JASCIQ010000002">
    <property type="protein sequence ID" value="MDI3402687.1"/>
    <property type="molecule type" value="Genomic_DNA"/>
</dbReference>
<dbReference type="Proteomes" id="UP001223978">
    <property type="component" value="Unassembled WGS sequence"/>
</dbReference>
<accession>A0ABT6S3L9</accession>
<dbReference type="Gene3D" id="3.40.50.1820">
    <property type="entry name" value="alpha/beta hydrolase"/>
    <property type="match status" value="1"/>
</dbReference>
<dbReference type="InterPro" id="IPR000073">
    <property type="entry name" value="AB_hydrolase_1"/>
</dbReference>